<evidence type="ECO:0000259" key="2">
    <source>
        <dbReference type="Pfam" id="PF00852"/>
    </source>
</evidence>
<organism evidence="3 4">
    <name type="scientific">Polarella glacialis</name>
    <name type="common">Dinoflagellate</name>
    <dbReference type="NCBI Taxonomy" id="89957"/>
    <lineage>
        <taxon>Eukaryota</taxon>
        <taxon>Sar</taxon>
        <taxon>Alveolata</taxon>
        <taxon>Dinophyceae</taxon>
        <taxon>Suessiales</taxon>
        <taxon>Suessiaceae</taxon>
        <taxon>Polarella</taxon>
    </lineage>
</organism>
<dbReference type="GO" id="GO:0016757">
    <property type="term" value="F:glycosyltransferase activity"/>
    <property type="evidence" value="ECO:0007669"/>
    <property type="project" value="UniProtKB-UniRule"/>
</dbReference>
<proteinExistence type="inferred from homology"/>
<dbReference type="UniPathway" id="UPA00378"/>
<dbReference type="Gene3D" id="3.40.50.11660">
    <property type="entry name" value="Glycosyl transferase family 10, C-terminal domain"/>
    <property type="match status" value="1"/>
</dbReference>
<dbReference type="SUPFAM" id="SSF53756">
    <property type="entry name" value="UDP-Glycosyltransferase/glycogen phosphorylase"/>
    <property type="match status" value="1"/>
</dbReference>
<dbReference type="EMBL" id="CAJNNW010031242">
    <property type="protein sequence ID" value="CAE8706576.1"/>
    <property type="molecule type" value="Genomic_DNA"/>
</dbReference>
<evidence type="ECO:0000256" key="1">
    <source>
        <dbReference type="RuleBase" id="RU003832"/>
    </source>
</evidence>
<keyword evidence="1" id="KW-0812">Transmembrane</keyword>
<dbReference type="EC" id="2.4.1.-" evidence="1"/>
<evidence type="ECO:0000313" key="4">
    <source>
        <dbReference type="Proteomes" id="UP000626109"/>
    </source>
</evidence>
<gene>
    <name evidence="3" type="ORF">PGLA2088_LOCUS34257</name>
</gene>
<keyword evidence="1" id="KW-0472">Membrane</keyword>
<reference evidence="3" key="1">
    <citation type="submission" date="2021-02" db="EMBL/GenBank/DDBJ databases">
        <authorList>
            <person name="Dougan E. K."/>
            <person name="Rhodes N."/>
            <person name="Thang M."/>
            <person name="Chan C."/>
        </authorList>
    </citation>
    <scope>NUCLEOTIDE SEQUENCE</scope>
</reference>
<feature type="non-terminal residue" evidence="3">
    <location>
        <position position="1"/>
    </location>
</feature>
<feature type="domain" description="Fucosyltransferase C-terminal" evidence="2">
    <location>
        <begin position="179"/>
        <end position="224"/>
    </location>
</feature>
<dbReference type="InterPro" id="IPR038577">
    <property type="entry name" value="GT10-like_C_sf"/>
</dbReference>
<sequence length="302" mass="33968">ALMLATVHQPLRHSDALSVLAAHLGKLDAQLQEELAYCGILTIRLEQEAEVWLGIDQEVRPCKSSSSLKVLVVLEPPDVKRISTRGFDLVLSWHEEHLASLRHSELFVAATPWLIPAEWQQFSGDAKQPGLGFLRGSKRRAAGHILRHEVWEARELFQAELKVPLHFQEGGVSRDERNNQFRHHFVLVIENSRHANYFTEKLLDALLARCVPVYWGCSNIADFFEASGMILLGPDSGSNEVLEACRHLSEGEYHARRDAVERNFELAQRYAGDFGLRVQQAIDTAVCREGFVRGTTLAASDV</sequence>
<dbReference type="InterPro" id="IPR055270">
    <property type="entry name" value="Glyco_tran_10_C"/>
</dbReference>
<keyword evidence="1" id="KW-0328">Glycosyltransferase</keyword>
<dbReference type="AlphaFoldDB" id="A0A813KK81"/>
<name>A0A813KK81_POLGL</name>
<dbReference type="Proteomes" id="UP000626109">
    <property type="component" value="Unassembled WGS sequence"/>
</dbReference>
<comment type="subcellular location">
    <subcellularLocation>
        <location evidence="1">Golgi apparatus</location>
        <location evidence="1">Golgi stack membrane</location>
        <topology evidence="1">Single-pass type II membrane protein</topology>
    </subcellularLocation>
</comment>
<dbReference type="GO" id="GO:0032580">
    <property type="term" value="C:Golgi cisterna membrane"/>
    <property type="evidence" value="ECO:0007669"/>
    <property type="project" value="UniProtKB-SubCell"/>
</dbReference>
<keyword evidence="1" id="KW-0333">Golgi apparatus</keyword>
<keyword evidence="1" id="KW-0808">Transferase</keyword>
<comment type="caution">
    <text evidence="3">The sequence shown here is derived from an EMBL/GenBank/DDBJ whole genome shotgun (WGS) entry which is preliminary data.</text>
</comment>
<dbReference type="Pfam" id="PF00852">
    <property type="entry name" value="Glyco_transf_10"/>
    <property type="match status" value="1"/>
</dbReference>
<evidence type="ECO:0000313" key="3">
    <source>
        <dbReference type="EMBL" id="CAE8706576.1"/>
    </source>
</evidence>
<comment type="similarity">
    <text evidence="1">Belongs to the glycosyltransferase 10 family.</text>
</comment>
<protein>
    <recommendedName>
        <fullName evidence="1">Fucosyltransferase</fullName>
        <ecNumber evidence="1">2.4.1.-</ecNumber>
    </recommendedName>
</protein>
<accession>A0A813KK81</accession>